<dbReference type="InterPro" id="IPR044528">
    <property type="entry name" value="POD-like_MBL-fold"/>
</dbReference>
<proteinExistence type="predicted"/>
<name>A0ABS1J5R9_9BACL</name>
<evidence type="ECO:0000259" key="1">
    <source>
        <dbReference type="PROSITE" id="PS50206"/>
    </source>
</evidence>
<dbReference type="Gene3D" id="3.40.250.10">
    <property type="entry name" value="Rhodanese-like domain"/>
    <property type="match status" value="1"/>
</dbReference>
<sequence length="377" mass="41070">MAVATINSQELHNKINSGESIFILDVRNPSDFNDWKIEAKHLVSVNIPYFDFLEEDDAVYQGLPKDTEIVVICAKGGSAQMVAEQLDEKGYHVSFLEFGMLEWSQFYNPVTVYEGENMKLIQLNRLAKGCLSYMVISGGEALVVDANRHVDEYTKLAVSENVQIKHVLDTHLHADHISGGAELAKATGAQYYISSSEMQGATGLDYKPLEQFDALKVGAVEAKVLAIPTPGHTPGSTSVLVNDQFLLSGDTIFVGGLGRPDLGGKAREWAQSLYDTVFTQVANLSDETVVLPTHFADIKEINENGYVGATLGAIRASNEVMRTENREAFTEMVAGASGATPPNFEEIVGINRGDIHVTPEKATELEIGPNRCAVHHS</sequence>
<dbReference type="SUPFAM" id="SSF52821">
    <property type="entry name" value="Rhodanese/Cell cycle control phosphatase"/>
    <property type="match status" value="1"/>
</dbReference>
<dbReference type="Gene3D" id="3.60.15.10">
    <property type="entry name" value="Ribonuclease Z/Hydroxyacylglutathione hydrolase-like"/>
    <property type="match status" value="1"/>
</dbReference>
<reference evidence="2 3" key="1">
    <citation type="submission" date="2021-01" db="EMBL/GenBank/DDBJ databases">
        <title>Tumebacillus sp. strain ITR2 16S ribosomal RNA gene Genome sequencing and assembly.</title>
        <authorList>
            <person name="Kang M."/>
        </authorList>
    </citation>
    <scope>NUCLEOTIDE SEQUENCE [LARGE SCALE GENOMIC DNA]</scope>
    <source>
        <strain evidence="2 3">ITR2</strain>
    </source>
</reference>
<dbReference type="SMART" id="SM00849">
    <property type="entry name" value="Lactamase_B"/>
    <property type="match status" value="1"/>
</dbReference>
<dbReference type="CDD" id="cd07724">
    <property type="entry name" value="POD-like_MBL-fold"/>
    <property type="match status" value="1"/>
</dbReference>
<dbReference type="InterPro" id="IPR036866">
    <property type="entry name" value="RibonucZ/Hydroxyglut_hydro"/>
</dbReference>
<dbReference type="Pfam" id="PF00753">
    <property type="entry name" value="Lactamase_B"/>
    <property type="match status" value="1"/>
</dbReference>
<dbReference type="PANTHER" id="PTHR43084">
    <property type="entry name" value="PERSULFIDE DIOXYGENASE ETHE1"/>
    <property type="match status" value="1"/>
</dbReference>
<keyword evidence="3" id="KW-1185">Reference proteome</keyword>
<organism evidence="2 3">
    <name type="scientific">Tumebacillus amylolyticus</name>
    <dbReference type="NCBI Taxonomy" id="2801339"/>
    <lineage>
        <taxon>Bacteria</taxon>
        <taxon>Bacillati</taxon>
        <taxon>Bacillota</taxon>
        <taxon>Bacilli</taxon>
        <taxon>Bacillales</taxon>
        <taxon>Alicyclobacillaceae</taxon>
        <taxon>Tumebacillus</taxon>
    </lineage>
</organism>
<accession>A0ABS1J5R9</accession>
<dbReference type="RefSeq" id="WP_201631016.1">
    <property type="nucleotide sequence ID" value="NZ_JAEQNB010000001.1"/>
</dbReference>
<dbReference type="SMART" id="SM00450">
    <property type="entry name" value="RHOD"/>
    <property type="match status" value="1"/>
</dbReference>
<dbReference type="SUPFAM" id="SSF56281">
    <property type="entry name" value="Metallo-hydrolase/oxidoreductase"/>
    <property type="match status" value="1"/>
</dbReference>
<dbReference type="PROSITE" id="PS50206">
    <property type="entry name" value="RHODANESE_3"/>
    <property type="match status" value="1"/>
</dbReference>
<protein>
    <submittedName>
        <fullName evidence="2">MBL fold metallo-hydrolase</fullName>
    </submittedName>
</protein>
<comment type="caution">
    <text evidence="2">The sequence shown here is derived from an EMBL/GenBank/DDBJ whole genome shotgun (WGS) entry which is preliminary data.</text>
</comment>
<feature type="domain" description="Rhodanese" evidence="1">
    <location>
        <begin position="17"/>
        <end position="112"/>
    </location>
</feature>
<dbReference type="InterPro" id="IPR036873">
    <property type="entry name" value="Rhodanese-like_dom_sf"/>
</dbReference>
<dbReference type="Proteomes" id="UP000602284">
    <property type="component" value="Unassembled WGS sequence"/>
</dbReference>
<dbReference type="InterPro" id="IPR051682">
    <property type="entry name" value="Mito_Persulfide_Diox"/>
</dbReference>
<dbReference type="InterPro" id="IPR001763">
    <property type="entry name" value="Rhodanese-like_dom"/>
</dbReference>
<dbReference type="PANTHER" id="PTHR43084:SF7">
    <property type="entry name" value="BETA-LACTAMASE DOMAIN PROTEIN"/>
    <property type="match status" value="1"/>
</dbReference>
<dbReference type="InterPro" id="IPR001279">
    <property type="entry name" value="Metallo-B-lactamas"/>
</dbReference>
<evidence type="ECO:0000313" key="2">
    <source>
        <dbReference type="EMBL" id="MBL0385628.1"/>
    </source>
</evidence>
<gene>
    <name evidence="2" type="ORF">JJB07_03100</name>
</gene>
<dbReference type="Pfam" id="PF00581">
    <property type="entry name" value="Rhodanese"/>
    <property type="match status" value="1"/>
</dbReference>
<evidence type="ECO:0000313" key="3">
    <source>
        <dbReference type="Proteomes" id="UP000602284"/>
    </source>
</evidence>
<dbReference type="EMBL" id="JAEQNB010000001">
    <property type="protein sequence ID" value="MBL0385628.1"/>
    <property type="molecule type" value="Genomic_DNA"/>
</dbReference>